<proteinExistence type="inferred from homology"/>
<evidence type="ECO:0000256" key="3">
    <source>
        <dbReference type="ARBA" id="ARBA00022969"/>
    </source>
</evidence>
<evidence type="ECO:0000256" key="4">
    <source>
        <dbReference type="SAM" id="MobiDB-lite"/>
    </source>
</evidence>
<dbReference type="Pfam" id="PF08141">
    <property type="entry name" value="SspH"/>
    <property type="match status" value="1"/>
</dbReference>
<dbReference type="HAMAP" id="MF_00667">
    <property type="entry name" value="SspH"/>
    <property type="match status" value="1"/>
</dbReference>
<gene>
    <name evidence="5" type="ORF">ACFPXP_14585</name>
</gene>
<comment type="caution">
    <text evidence="5">The sequence shown here is derived from an EMBL/GenBank/DDBJ whole genome shotgun (WGS) entry which is preliminary data.</text>
</comment>
<dbReference type="EMBL" id="JBHSQV010000167">
    <property type="protein sequence ID" value="MFC5987630.1"/>
    <property type="molecule type" value="Genomic_DNA"/>
</dbReference>
<evidence type="ECO:0000256" key="2">
    <source>
        <dbReference type="ARBA" id="ARBA00006573"/>
    </source>
</evidence>
<name>A0ABW1IR98_9BACL</name>
<evidence type="ECO:0000313" key="5">
    <source>
        <dbReference type="EMBL" id="MFC5987630.1"/>
    </source>
</evidence>
<comment type="subcellular location">
    <subcellularLocation>
        <location evidence="1">Spore core</location>
    </subcellularLocation>
</comment>
<evidence type="ECO:0000313" key="6">
    <source>
        <dbReference type="Proteomes" id="UP001596250"/>
    </source>
</evidence>
<dbReference type="InterPro" id="IPR012610">
    <property type="entry name" value="SASP_SspH"/>
</dbReference>
<comment type="similarity">
    <text evidence="2">Belongs to the SspH family.</text>
</comment>
<reference evidence="6" key="1">
    <citation type="journal article" date="2019" name="Int. J. Syst. Evol. Microbiol.">
        <title>The Global Catalogue of Microorganisms (GCM) 10K type strain sequencing project: providing services to taxonomists for standard genome sequencing and annotation.</title>
        <authorList>
            <consortium name="The Broad Institute Genomics Platform"/>
            <consortium name="The Broad Institute Genome Sequencing Center for Infectious Disease"/>
            <person name="Wu L."/>
            <person name="Ma J."/>
        </authorList>
    </citation>
    <scope>NUCLEOTIDE SEQUENCE [LARGE SCALE GENOMIC DNA]</scope>
    <source>
        <strain evidence="6">CCM 8749</strain>
    </source>
</reference>
<keyword evidence="6" id="KW-1185">Reference proteome</keyword>
<keyword evidence="3" id="KW-0749">Sporulation</keyword>
<sequence length="60" mass="6591">MQAERAVQILQSPDNIGVQLEGQSVWIDSVDLETGEATVHRTDSPEHSQVVPASQLKEVH</sequence>
<organism evidence="5 6">
    <name type="scientific">Marinicrinis lubricantis</name>
    <dbReference type="NCBI Taxonomy" id="2086470"/>
    <lineage>
        <taxon>Bacteria</taxon>
        <taxon>Bacillati</taxon>
        <taxon>Bacillota</taxon>
        <taxon>Bacilli</taxon>
        <taxon>Bacillales</taxon>
        <taxon>Paenibacillaceae</taxon>
    </lineage>
</organism>
<protein>
    <submittedName>
        <fullName evidence="5">H-type small acid-soluble spore protein</fullName>
    </submittedName>
</protein>
<evidence type="ECO:0000256" key="1">
    <source>
        <dbReference type="ARBA" id="ARBA00004288"/>
    </source>
</evidence>
<dbReference type="NCBIfam" id="TIGR02861">
    <property type="entry name" value="SASP_H"/>
    <property type="match status" value="1"/>
</dbReference>
<accession>A0ABW1IR98</accession>
<feature type="region of interest" description="Disordered" evidence="4">
    <location>
        <begin position="37"/>
        <end position="60"/>
    </location>
</feature>
<dbReference type="Proteomes" id="UP001596250">
    <property type="component" value="Unassembled WGS sequence"/>
</dbReference>
<dbReference type="RefSeq" id="WP_379895039.1">
    <property type="nucleotide sequence ID" value="NZ_CBCSCT010000035.1"/>
</dbReference>